<organism evidence="7 8">
    <name type="scientific">Clostridium scindens (strain JCM 10418 / VPI 12708)</name>
    <dbReference type="NCBI Taxonomy" id="29347"/>
    <lineage>
        <taxon>Bacteria</taxon>
        <taxon>Bacillati</taxon>
        <taxon>Bacillota</taxon>
        <taxon>Clostridia</taxon>
        <taxon>Lachnospirales</taxon>
        <taxon>Lachnospiraceae</taxon>
    </lineage>
</organism>
<evidence type="ECO:0000256" key="4">
    <source>
        <dbReference type="ARBA" id="ARBA00023239"/>
    </source>
</evidence>
<dbReference type="AlphaFoldDB" id="A0A844F4L1"/>
<dbReference type="GO" id="GO:0030170">
    <property type="term" value="F:pyridoxal phosphate binding"/>
    <property type="evidence" value="ECO:0007669"/>
    <property type="project" value="InterPro"/>
</dbReference>
<protein>
    <recommendedName>
        <fullName evidence="2">cysteine-S-conjugate beta-lyase</fullName>
        <ecNumber evidence="2">4.4.1.13</ecNumber>
    </recommendedName>
</protein>
<accession>A0A844F4L1</accession>
<keyword evidence="3" id="KW-0663">Pyridoxal phosphate</keyword>
<comment type="cofactor">
    <cofactor evidence="1">
        <name>pyridoxal 5'-phosphate</name>
        <dbReference type="ChEBI" id="CHEBI:597326"/>
    </cofactor>
</comment>
<dbReference type="GO" id="GO:0008483">
    <property type="term" value="F:transaminase activity"/>
    <property type="evidence" value="ECO:0007669"/>
    <property type="project" value="UniProtKB-KW"/>
</dbReference>
<dbReference type="RefSeq" id="WP_154323016.1">
    <property type="nucleotide sequence ID" value="NZ_CAMAAA010000010.1"/>
</dbReference>
<dbReference type="CDD" id="cd00609">
    <property type="entry name" value="AAT_like"/>
    <property type="match status" value="1"/>
</dbReference>
<evidence type="ECO:0000256" key="3">
    <source>
        <dbReference type="ARBA" id="ARBA00022898"/>
    </source>
</evidence>
<dbReference type="EMBL" id="VUMB01000010">
    <property type="protein sequence ID" value="MSS39943.1"/>
    <property type="molecule type" value="Genomic_DNA"/>
</dbReference>
<evidence type="ECO:0000256" key="5">
    <source>
        <dbReference type="ARBA" id="ARBA00037974"/>
    </source>
</evidence>
<dbReference type="PANTHER" id="PTHR43525">
    <property type="entry name" value="PROTEIN MALY"/>
    <property type="match status" value="1"/>
</dbReference>
<gene>
    <name evidence="7" type="ORF">FYJ37_06155</name>
</gene>
<evidence type="ECO:0000256" key="2">
    <source>
        <dbReference type="ARBA" id="ARBA00012224"/>
    </source>
</evidence>
<sequence>MKYDFDRKVDRKATNDMKWHAKAVSSYLQRPVPEEMIPMWLADTDFACAPVIVDALGKRVSQEIFGYCAPMESFYKAVCYWQKMRFDWDVNPAWITYIPSVVAGINIAIRTFSKEGDGVIIQQPVYDPFATIVKNDNRKVVNNGLLCKDGRFEMNLDELEQLAAKPENTMMILCSPHNPVGRVWTKEELKTVANICLKHDVMLVSDEIHGDIVYEGHTHYPLMNLDEKYAQKFIHLTAPGKTFNVAGLKASMSIIPNEEVRNAFVKTQIAMSLDVKNTFGIESVIAAYTPEGAEWAKQEVAYMQKNVDFVEGYIQEKMPGATMIRPEGTFLCWLDLSGLKLGDKEIFRRVTLDAAVVCVPGPWFGPGGEEHLRLNVGCPRSMLEEALERIRTELYR</sequence>
<evidence type="ECO:0000256" key="1">
    <source>
        <dbReference type="ARBA" id="ARBA00001933"/>
    </source>
</evidence>
<dbReference type="InterPro" id="IPR015422">
    <property type="entry name" value="PyrdxlP-dep_Trfase_small"/>
</dbReference>
<dbReference type="InterPro" id="IPR015424">
    <property type="entry name" value="PyrdxlP-dep_Trfase"/>
</dbReference>
<evidence type="ECO:0000313" key="8">
    <source>
        <dbReference type="Proteomes" id="UP000462363"/>
    </source>
</evidence>
<proteinExistence type="inferred from homology"/>
<dbReference type="InterPro" id="IPR004839">
    <property type="entry name" value="Aminotransferase_I/II_large"/>
</dbReference>
<name>A0A844F4L1_CLOSV</name>
<dbReference type="InterPro" id="IPR051798">
    <property type="entry name" value="Class-II_PLP-Dep_Aminotrans"/>
</dbReference>
<dbReference type="Pfam" id="PF00155">
    <property type="entry name" value="Aminotran_1_2"/>
    <property type="match status" value="1"/>
</dbReference>
<evidence type="ECO:0000259" key="6">
    <source>
        <dbReference type="Pfam" id="PF00155"/>
    </source>
</evidence>
<comment type="caution">
    <text evidence="7">The sequence shown here is derived from an EMBL/GenBank/DDBJ whole genome shotgun (WGS) entry which is preliminary data.</text>
</comment>
<dbReference type="NCBIfam" id="TIGR04350">
    <property type="entry name" value="C_S_lyase_PatB"/>
    <property type="match status" value="1"/>
</dbReference>
<dbReference type="InterPro" id="IPR027619">
    <property type="entry name" value="C-S_lyase_PatB-like"/>
</dbReference>
<keyword evidence="7" id="KW-0808">Transferase</keyword>
<dbReference type="InterPro" id="IPR015421">
    <property type="entry name" value="PyrdxlP-dep_Trfase_major"/>
</dbReference>
<keyword evidence="7" id="KW-0032">Aminotransferase</keyword>
<feature type="domain" description="Aminotransferase class I/classII large" evidence="6">
    <location>
        <begin position="90"/>
        <end position="390"/>
    </location>
</feature>
<dbReference type="Proteomes" id="UP000462363">
    <property type="component" value="Unassembled WGS sequence"/>
</dbReference>
<evidence type="ECO:0000313" key="7">
    <source>
        <dbReference type="EMBL" id="MSS39943.1"/>
    </source>
</evidence>
<dbReference type="Gene3D" id="3.40.640.10">
    <property type="entry name" value="Type I PLP-dependent aspartate aminotransferase-like (Major domain)"/>
    <property type="match status" value="1"/>
</dbReference>
<dbReference type="EC" id="4.4.1.13" evidence="2"/>
<reference evidence="7 8" key="1">
    <citation type="submission" date="2019-08" db="EMBL/GenBank/DDBJ databases">
        <title>In-depth cultivation of the pig gut microbiome towards novel bacterial diversity and tailored functional studies.</title>
        <authorList>
            <person name="Wylensek D."/>
            <person name="Hitch T.C.A."/>
            <person name="Clavel T."/>
        </authorList>
    </citation>
    <scope>NUCLEOTIDE SEQUENCE [LARGE SCALE GENOMIC DNA]</scope>
    <source>
        <strain evidence="7 8">BL-389-WT-3D</strain>
    </source>
</reference>
<dbReference type="GO" id="GO:0047804">
    <property type="term" value="F:cysteine-S-conjugate beta-lyase activity"/>
    <property type="evidence" value="ECO:0007669"/>
    <property type="project" value="UniProtKB-EC"/>
</dbReference>
<dbReference type="SUPFAM" id="SSF53383">
    <property type="entry name" value="PLP-dependent transferases"/>
    <property type="match status" value="1"/>
</dbReference>
<comment type="similarity">
    <text evidence="5">Belongs to the class-II pyridoxal-phosphate-dependent aminotransferase family. MalY/PatB cystathionine beta-lyase subfamily.</text>
</comment>
<keyword evidence="4" id="KW-0456">Lyase</keyword>
<dbReference type="Gene3D" id="3.90.1150.10">
    <property type="entry name" value="Aspartate Aminotransferase, domain 1"/>
    <property type="match status" value="1"/>
</dbReference>
<dbReference type="PANTHER" id="PTHR43525:SF1">
    <property type="entry name" value="PROTEIN MALY"/>
    <property type="match status" value="1"/>
</dbReference>